<dbReference type="EMBL" id="CP030104">
    <property type="protein sequence ID" value="AWX45876.1"/>
    <property type="molecule type" value="Genomic_DNA"/>
</dbReference>
<organism evidence="2 3">
    <name type="scientific">Flagellimonas maritima</name>
    <dbReference type="NCBI Taxonomy" id="1383885"/>
    <lineage>
        <taxon>Bacteria</taxon>
        <taxon>Pseudomonadati</taxon>
        <taxon>Bacteroidota</taxon>
        <taxon>Flavobacteriia</taxon>
        <taxon>Flavobacteriales</taxon>
        <taxon>Flavobacteriaceae</taxon>
        <taxon>Flagellimonas</taxon>
    </lineage>
</organism>
<evidence type="ECO:0008006" key="4">
    <source>
        <dbReference type="Google" id="ProtNLM"/>
    </source>
</evidence>
<name>A0A2Z4LVN4_9FLAO</name>
<dbReference type="OrthoDB" id="1156241at2"/>
<dbReference type="SUPFAM" id="SSF63829">
    <property type="entry name" value="Calcium-dependent phosphotriesterase"/>
    <property type="match status" value="1"/>
</dbReference>
<gene>
    <name evidence="2" type="ORF">HME9304_02906</name>
</gene>
<proteinExistence type="predicted"/>
<protein>
    <recommendedName>
        <fullName evidence="4">Gluconolaconase</fullName>
    </recommendedName>
</protein>
<keyword evidence="3" id="KW-1185">Reference proteome</keyword>
<dbReference type="Proteomes" id="UP000248536">
    <property type="component" value="Chromosome"/>
</dbReference>
<dbReference type="PANTHER" id="PTHR47572">
    <property type="entry name" value="LIPOPROTEIN-RELATED"/>
    <property type="match status" value="1"/>
</dbReference>
<evidence type="ECO:0000313" key="2">
    <source>
        <dbReference type="EMBL" id="AWX45876.1"/>
    </source>
</evidence>
<reference evidence="2 3" key="1">
    <citation type="submission" date="2018-06" db="EMBL/GenBank/DDBJ databases">
        <title>Spongiibacterium sp. HME9304 Genome sequencing and assembly.</title>
        <authorList>
            <person name="Kang H."/>
            <person name="Kim H."/>
            <person name="Joh K."/>
        </authorList>
    </citation>
    <scope>NUCLEOTIDE SEQUENCE [LARGE SCALE GENOMIC DNA]</scope>
    <source>
        <strain evidence="2 3">HME9304</strain>
    </source>
</reference>
<dbReference type="InterPro" id="IPR011042">
    <property type="entry name" value="6-blade_b-propeller_TolB-like"/>
</dbReference>
<feature type="chain" id="PRO_5016414768" description="Gluconolaconase" evidence="1">
    <location>
        <begin position="29"/>
        <end position="314"/>
    </location>
</feature>
<dbReference type="AlphaFoldDB" id="A0A2Z4LVN4"/>
<dbReference type="RefSeq" id="WP_112379226.1">
    <property type="nucleotide sequence ID" value="NZ_CP030104.1"/>
</dbReference>
<feature type="signal peptide" evidence="1">
    <location>
        <begin position="1"/>
        <end position="28"/>
    </location>
</feature>
<evidence type="ECO:0000313" key="3">
    <source>
        <dbReference type="Proteomes" id="UP000248536"/>
    </source>
</evidence>
<evidence type="ECO:0000256" key="1">
    <source>
        <dbReference type="SAM" id="SignalP"/>
    </source>
</evidence>
<dbReference type="Gene3D" id="2.120.10.30">
    <property type="entry name" value="TolB, C-terminal domain"/>
    <property type="match status" value="2"/>
</dbReference>
<accession>A0A2Z4LVN4</accession>
<dbReference type="InterPro" id="IPR051262">
    <property type="entry name" value="SMP-30/CGR1_Lactonase"/>
</dbReference>
<sequence>MNVVNRIKKFKFLILVLAAFTGIQFSCTEDFIGPVLKKARVETIVADFPANDGLSVDRSGNVYASNFSGYSGTQIFKVNPRTASVEAAVDSLVAPTGNVIDKNGSIYVANNIRKIAPDSGLLQGDIVRIDSDGTRTVLATLPGFPSGIAIDRKGNIFAANYYFPGVHKITPEGEVSVFVSDQRLLYCVGITFDEKGNLFVGNFNSGEILKINSDASIESLATLPTVVEGLVIGYITYFAGSIFATGIGENVIYRVSMSGEAKIFAGSGEKTTTDGNLMQASFDRPNGITADHLRKVLYITESGDSVSLRAIKFK</sequence>
<dbReference type="PANTHER" id="PTHR47572:SF4">
    <property type="entry name" value="LACTONASE DRP35"/>
    <property type="match status" value="1"/>
</dbReference>
<dbReference type="KEGG" id="spon:HME9304_02906"/>
<keyword evidence="1" id="KW-0732">Signal</keyword>